<dbReference type="GO" id="GO:0000155">
    <property type="term" value="F:phosphorelay sensor kinase activity"/>
    <property type="evidence" value="ECO:0007669"/>
    <property type="project" value="InterPro"/>
</dbReference>
<dbReference type="CDD" id="cd06225">
    <property type="entry name" value="HAMP"/>
    <property type="match status" value="1"/>
</dbReference>
<dbReference type="SUPFAM" id="SSF55874">
    <property type="entry name" value="ATPase domain of HSP90 chaperone/DNA topoisomerase II/histidine kinase"/>
    <property type="match status" value="1"/>
</dbReference>
<evidence type="ECO:0000256" key="9">
    <source>
        <dbReference type="ARBA" id="ARBA00022777"/>
    </source>
</evidence>
<gene>
    <name evidence="19" type="ORF">OPHB3_1862</name>
</gene>
<evidence type="ECO:0000256" key="13">
    <source>
        <dbReference type="ARBA" id="ARBA00023136"/>
    </source>
</evidence>
<dbReference type="GO" id="GO:0005886">
    <property type="term" value="C:plasma membrane"/>
    <property type="evidence" value="ECO:0007669"/>
    <property type="project" value="UniProtKB-SubCell"/>
</dbReference>
<dbReference type="InterPro" id="IPR003594">
    <property type="entry name" value="HATPase_dom"/>
</dbReference>
<dbReference type="Proteomes" id="UP000052946">
    <property type="component" value="Unassembled WGS sequence"/>
</dbReference>
<keyword evidence="6" id="KW-0808">Transferase</keyword>
<dbReference type="Gene3D" id="1.10.8.500">
    <property type="entry name" value="HAMP domain in histidine kinase"/>
    <property type="match status" value="1"/>
</dbReference>
<feature type="domain" description="Histidine kinase" evidence="15">
    <location>
        <begin position="389"/>
        <end position="606"/>
    </location>
</feature>
<evidence type="ECO:0000259" key="18">
    <source>
        <dbReference type="PROSITE" id="PS50885"/>
    </source>
</evidence>
<evidence type="ECO:0000256" key="3">
    <source>
        <dbReference type="ARBA" id="ARBA00012438"/>
    </source>
</evidence>
<name>A0A0U9H5D7_9BACI</name>
<dbReference type="InterPro" id="IPR013767">
    <property type="entry name" value="PAS_fold"/>
</dbReference>
<dbReference type="PROSITE" id="PS50885">
    <property type="entry name" value="HAMP"/>
    <property type="match status" value="1"/>
</dbReference>
<dbReference type="CDD" id="cd00075">
    <property type="entry name" value="HATPase"/>
    <property type="match status" value="1"/>
</dbReference>
<dbReference type="PROSITE" id="PS50112">
    <property type="entry name" value="PAS"/>
    <property type="match status" value="1"/>
</dbReference>
<keyword evidence="13 14" id="KW-0472">Membrane</keyword>
<dbReference type="Pfam" id="PF23846">
    <property type="entry name" value="Cache_WalK"/>
    <property type="match status" value="1"/>
</dbReference>
<dbReference type="InterPro" id="IPR035965">
    <property type="entry name" value="PAS-like_dom_sf"/>
</dbReference>
<dbReference type="InterPro" id="IPR049814">
    <property type="entry name" value="Resp_reg_WalK"/>
</dbReference>
<comment type="catalytic activity">
    <reaction evidence="1">
        <text>ATP + protein L-histidine = ADP + protein N-phospho-L-histidine.</text>
        <dbReference type="EC" id="2.7.13.3"/>
    </reaction>
</comment>
<dbReference type="InterPro" id="IPR003660">
    <property type="entry name" value="HAMP_dom"/>
</dbReference>
<keyword evidence="12" id="KW-0902">Two-component regulatory system</keyword>
<dbReference type="PROSITE" id="PS50109">
    <property type="entry name" value="HIS_KIN"/>
    <property type="match status" value="1"/>
</dbReference>
<dbReference type="FunFam" id="1.10.287.130:FF:000001">
    <property type="entry name" value="Two-component sensor histidine kinase"/>
    <property type="match status" value="1"/>
</dbReference>
<keyword evidence="10" id="KW-0067">ATP-binding</keyword>
<evidence type="ECO:0000256" key="10">
    <source>
        <dbReference type="ARBA" id="ARBA00022840"/>
    </source>
</evidence>
<dbReference type="PRINTS" id="PR00344">
    <property type="entry name" value="BCTRLSENSOR"/>
</dbReference>
<comment type="subcellular location">
    <subcellularLocation>
        <location evidence="2">Cell membrane</location>
        <topology evidence="2">Multi-pass membrane protein</topology>
    </subcellularLocation>
</comment>
<dbReference type="InterPro" id="IPR000700">
    <property type="entry name" value="PAS-assoc_C"/>
</dbReference>
<feature type="domain" description="HAMP" evidence="18">
    <location>
        <begin position="210"/>
        <end position="262"/>
    </location>
</feature>
<dbReference type="SUPFAM" id="SSF47384">
    <property type="entry name" value="Homodimeric domain of signal transducing histidine kinase"/>
    <property type="match status" value="1"/>
</dbReference>
<dbReference type="InterPro" id="IPR036097">
    <property type="entry name" value="HisK_dim/P_sf"/>
</dbReference>
<evidence type="ECO:0000313" key="20">
    <source>
        <dbReference type="Proteomes" id="UP000052946"/>
    </source>
</evidence>
<evidence type="ECO:0000256" key="6">
    <source>
        <dbReference type="ARBA" id="ARBA00022679"/>
    </source>
</evidence>
<dbReference type="EMBL" id="BBXV01000023">
    <property type="protein sequence ID" value="GAQ17925.1"/>
    <property type="molecule type" value="Genomic_DNA"/>
</dbReference>
<dbReference type="GO" id="GO:0016036">
    <property type="term" value="P:cellular response to phosphate starvation"/>
    <property type="evidence" value="ECO:0007669"/>
    <property type="project" value="TreeGrafter"/>
</dbReference>
<dbReference type="InterPro" id="IPR057640">
    <property type="entry name" value="Cache_WalK"/>
</dbReference>
<evidence type="ECO:0000256" key="1">
    <source>
        <dbReference type="ARBA" id="ARBA00000085"/>
    </source>
</evidence>
<dbReference type="SUPFAM" id="SSF55785">
    <property type="entry name" value="PYP-like sensor domain (PAS domain)"/>
    <property type="match status" value="1"/>
</dbReference>
<keyword evidence="9 19" id="KW-0418">Kinase</keyword>
<evidence type="ECO:0000313" key="19">
    <source>
        <dbReference type="EMBL" id="GAQ17925.1"/>
    </source>
</evidence>
<comment type="caution">
    <text evidence="19">The sequence shown here is derived from an EMBL/GenBank/DDBJ whole genome shotgun (WGS) entry which is preliminary data.</text>
</comment>
<feature type="domain" description="PAC" evidence="17">
    <location>
        <begin position="331"/>
        <end position="385"/>
    </location>
</feature>
<dbReference type="SMART" id="SM00388">
    <property type="entry name" value="HisKA"/>
    <property type="match status" value="1"/>
</dbReference>
<sequence>MNKVGFFRSIQIKFIIIYILLLLIAIQVIGSFFTTELENQLVETYKDSINDRVNLISHNLEQALNRVPSGAEDEVTPEEEVRGIISEVASEDNMKLQVITNQSRIMATNDYQSQSDVGKKISNELVQSVLTQGGTTVIKEMQDRETKDQLYVIVKPLYKEGEENVTVGWLYVVANIQRVYDQLDNINDIFLKGSLLAIAVSAFIGILVARTITKPIKEMRRQAQLMARGDFTQKVNVYGRDEIGHLADTFNDLNSRLKHSYATIEEERRKLSSVLSNMSDGVIATDNAGAVTLMNDAAGRLIGHDPDDIIGELLIDVLQLEDKIVDITELQESGSMIIDFSSEEEEFLVKANFSTVADDEEEITGFITVISDVTEQEKVEQERRDFVSNVSHELRTPLTTMRSYIEALTDGAWKDKEIAPKFLDVAQNETDRMIRMVNDLLQLSKMDAKEYPLQKERTEFVSYFHHIIDRFEMNTPEHITLHRDLPRGKYLVWLDKDKMTQVLDNIISNAIKYSPEGGTIQLKVENNRHHILVSIQDQGMGIAYDKLEKIFERFYRADKARTRKLGGTGLGLAIAKELVEVHHGKIWAKSVEGKGTTIFFTLPLMNKKWRGER</sequence>
<reference evidence="19 20" key="2">
    <citation type="journal article" date="2016" name="Genome Announc.">
        <title>Draft Genome Sequence of Oceanobacillus picturae Heshi-B3, Isolated from Fermented Rice Bran in a Traditional Japanese Seafood Dish.</title>
        <authorList>
            <person name="Akuzawa S."/>
            <person name="Nagaoka J."/>
            <person name="Kanekatsu M."/>
            <person name="Kanesaki Y."/>
            <person name="Suzuki T."/>
        </authorList>
    </citation>
    <scope>NUCLEOTIDE SEQUENCE [LARGE SCALE GENOMIC DNA]</scope>
    <source>
        <strain evidence="19 20">Heshi-B3</strain>
    </source>
</reference>
<dbReference type="InterPro" id="IPR000014">
    <property type="entry name" value="PAS"/>
</dbReference>
<evidence type="ECO:0000256" key="8">
    <source>
        <dbReference type="ARBA" id="ARBA00022741"/>
    </source>
</evidence>
<evidence type="ECO:0000256" key="12">
    <source>
        <dbReference type="ARBA" id="ARBA00023012"/>
    </source>
</evidence>
<dbReference type="GO" id="GO:0004721">
    <property type="term" value="F:phosphoprotein phosphatase activity"/>
    <property type="evidence" value="ECO:0007669"/>
    <property type="project" value="TreeGrafter"/>
</dbReference>
<dbReference type="Gene3D" id="1.10.287.130">
    <property type="match status" value="1"/>
</dbReference>
<evidence type="ECO:0000256" key="11">
    <source>
        <dbReference type="ARBA" id="ARBA00022989"/>
    </source>
</evidence>
<evidence type="ECO:0000256" key="4">
    <source>
        <dbReference type="ARBA" id="ARBA00022475"/>
    </source>
</evidence>
<keyword evidence="11 14" id="KW-1133">Transmembrane helix</keyword>
<dbReference type="Pfam" id="PF02518">
    <property type="entry name" value="HATPase_c"/>
    <property type="match status" value="1"/>
</dbReference>
<dbReference type="CDD" id="cd00130">
    <property type="entry name" value="PAS"/>
    <property type="match status" value="1"/>
</dbReference>
<dbReference type="SMART" id="SM00304">
    <property type="entry name" value="HAMP"/>
    <property type="match status" value="1"/>
</dbReference>
<dbReference type="Pfam" id="PF00672">
    <property type="entry name" value="HAMP"/>
    <property type="match status" value="1"/>
</dbReference>
<dbReference type="SUPFAM" id="SSF158472">
    <property type="entry name" value="HAMP domain-like"/>
    <property type="match status" value="1"/>
</dbReference>
<feature type="transmembrane region" description="Helical" evidence="14">
    <location>
        <begin position="12"/>
        <end position="33"/>
    </location>
</feature>
<proteinExistence type="predicted"/>
<dbReference type="RefSeq" id="WP_058950122.1">
    <property type="nucleotide sequence ID" value="NZ_BBXV01000023.1"/>
</dbReference>
<dbReference type="FunFam" id="3.30.565.10:FF:000006">
    <property type="entry name" value="Sensor histidine kinase WalK"/>
    <property type="match status" value="1"/>
</dbReference>
<dbReference type="GO" id="GO:0005524">
    <property type="term" value="F:ATP binding"/>
    <property type="evidence" value="ECO:0007669"/>
    <property type="project" value="UniProtKB-KW"/>
</dbReference>
<dbReference type="InterPro" id="IPR005467">
    <property type="entry name" value="His_kinase_dom"/>
</dbReference>
<evidence type="ECO:0000259" key="15">
    <source>
        <dbReference type="PROSITE" id="PS50109"/>
    </source>
</evidence>
<keyword evidence="5" id="KW-0597">Phosphoprotein</keyword>
<organism evidence="19 20">
    <name type="scientific">Oceanobacillus picturae</name>
    <dbReference type="NCBI Taxonomy" id="171693"/>
    <lineage>
        <taxon>Bacteria</taxon>
        <taxon>Bacillati</taxon>
        <taxon>Bacillota</taxon>
        <taxon>Bacilli</taxon>
        <taxon>Bacillales</taxon>
        <taxon>Bacillaceae</taxon>
        <taxon>Oceanobacillus</taxon>
    </lineage>
</organism>
<dbReference type="NCBIfam" id="TIGR00229">
    <property type="entry name" value="sensory_box"/>
    <property type="match status" value="1"/>
</dbReference>
<dbReference type="EC" id="2.7.13.3" evidence="3"/>
<dbReference type="Pfam" id="PF00989">
    <property type="entry name" value="PAS"/>
    <property type="match status" value="1"/>
</dbReference>
<dbReference type="SMART" id="SM00387">
    <property type="entry name" value="HATPase_c"/>
    <property type="match status" value="1"/>
</dbReference>
<dbReference type="InterPro" id="IPR050351">
    <property type="entry name" value="BphY/WalK/GraS-like"/>
</dbReference>
<dbReference type="Gene3D" id="3.30.565.10">
    <property type="entry name" value="Histidine kinase-like ATPase, C-terminal domain"/>
    <property type="match status" value="1"/>
</dbReference>
<dbReference type="PANTHER" id="PTHR45453">
    <property type="entry name" value="PHOSPHATE REGULON SENSOR PROTEIN PHOR"/>
    <property type="match status" value="1"/>
</dbReference>
<dbReference type="InterPro" id="IPR004358">
    <property type="entry name" value="Sig_transdc_His_kin-like_C"/>
</dbReference>
<keyword evidence="8" id="KW-0547">Nucleotide-binding</keyword>
<dbReference type="Gene3D" id="3.30.450.20">
    <property type="entry name" value="PAS domain"/>
    <property type="match status" value="2"/>
</dbReference>
<evidence type="ECO:0000256" key="2">
    <source>
        <dbReference type="ARBA" id="ARBA00004651"/>
    </source>
</evidence>
<feature type="transmembrane region" description="Helical" evidence="14">
    <location>
        <begin position="189"/>
        <end position="212"/>
    </location>
</feature>
<reference evidence="20" key="1">
    <citation type="submission" date="2015-07" db="EMBL/GenBank/DDBJ databases">
        <title>Draft Genome Sequence of Oceanobacillus picturae Heshi-B3 that Was Isolated from Fermented Rice Bran with Aging Salted Mackerel, Which Was Named Heshiko as Traditional Fermented Seafood in Japan.</title>
        <authorList>
            <person name="Akuzawa S."/>
            <person name="Nakagawa J."/>
            <person name="Kanekatsu T."/>
            <person name="Kanesaki Y."/>
            <person name="Suzuki T."/>
        </authorList>
    </citation>
    <scope>NUCLEOTIDE SEQUENCE [LARGE SCALE GENOMIC DNA]</scope>
    <source>
        <strain evidence="20">Heshi-B3</strain>
    </source>
</reference>
<dbReference type="InterPro" id="IPR003661">
    <property type="entry name" value="HisK_dim/P_dom"/>
</dbReference>
<dbReference type="AlphaFoldDB" id="A0A0U9H5D7"/>
<keyword evidence="4" id="KW-1003">Cell membrane</keyword>
<evidence type="ECO:0000256" key="5">
    <source>
        <dbReference type="ARBA" id="ARBA00022553"/>
    </source>
</evidence>
<dbReference type="PANTHER" id="PTHR45453:SF1">
    <property type="entry name" value="PHOSPHATE REGULON SENSOR PROTEIN PHOR"/>
    <property type="match status" value="1"/>
</dbReference>
<evidence type="ECO:0000256" key="7">
    <source>
        <dbReference type="ARBA" id="ARBA00022692"/>
    </source>
</evidence>
<dbReference type="OrthoDB" id="9813151at2"/>
<dbReference type="PROSITE" id="PS50113">
    <property type="entry name" value="PAC"/>
    <property type="match status" value="1"/>
</dbReference>
<dbReference type="GO" id="GO:0006355">
    <property type="term" value="P:regulation of DNA-templated transcription"/>
    <property type="evidence" value="ECO:0007669"/>
    <property type="project" value="InterPro"/>
</dbReference>
<protein>
    <recommendedName>
        <fullName evidence="3">histidine kinase</fullName>
        <ecNumber evidence="3">2.7.13.3</ecNumber>
    </recommendedName>
</protein>
<dbReference type="Pfam" id="PF00512">
    <property type="entry name" value="HisKA"/>
    <property type="match status" value="1"/>
</dbReference>
<evidence type="ECO:0000259" key="17">
    <source>
        <dbReference type="PROSITE" id="PS50113"/>
    </source>
</evidence>
<accession>A0A0U9H5D7</accession>
<dbReference type="SMART" id="SM00091">
    <property type="entry name" value="PAS"/>
    <property type="match status" value="1"/>
</dbReference>
<feature type="domain" description="PAS" evidence="16">
    <location>
        <begin position="267"/>
        <end position="323"/>
    </location>
</feature>
<evidence type="ECO:0000256" key="14">
    <source>
        <dbReference type="SAM" id="Phobius"/>
    </source>
</evidence>
<dbReference type="CDD" id="cd00082">
    <property type="entry name" value="HisKA"/>
    <property type="match status" value="1"/>
</dbReference>
<dbReference type="NCBIfam" id="NF033092">
    <property type="entry name" value="HK_WalK"/>
    <property type="match status" value="1"/>
</dbReference>
<dbReference type="InterPro" id="IPR036890">
    <property type="entry name" value="HATPase_C_sf"/>
</dbReference>
<keyword evidence="7 14" id="KW-0812">Transmembrane</keyword>
<evidence type="ECO:0000259" key="16">
    <source>
        <dbReference type="PROSITE" id="PS50112"/>
    </source>
</evidence>